<dbReference type="InterPro" id="IPR037121">
    <property type="entry name" value="Ribosomal_bL25_C"/>
</dbReference>
<dbReference type="InterPro" id="IPR029751">
    <property type="entry name" value="Ribosomal_L25_dom"/>
</dbReference>
<dbReference type="GO" id="GO:0005840">
    <property type="term" value="C:ribosome"/>
    <property type="evidence" value="ECO:0007669"/>
    <property type="project" value="UniProtKB-KW"/>
</dbReference>
<evidence type="ECO:0000313" key="8">
    <source>
        <dbReference type="EMBL" id="GAB1251373.1"/>
    </source>
</evidence>
<accession>A0ABQ0E0Z2</accession>
<dbReference type="InterPro" id="IPR020930">
    <property type="entry name" value="Ribosomal_uL5_bac-type"/>
</dbReference>
<protein>
    <recommendedName>
        <fullName evidence="5">Large ribosomal subunit protein bL25</fullName>
    </recommendedName>
    <alternativeName>
        <fullName evidence="5">General stress protein CTC</fullName>
    </alternativeName>
</protein>
<dbReference type="NCBIfam" id="TIGR00731">
    <property type="entry name" value="bL25_bact_ctc"/>
    <property type="match status" value="1"/>
</dbReference>
<dbReference type="Gene3D" id="2.170.120.20">
    <property type="entry name" value="Ribosomal protein L25, beta domain"/>
    <property type="match status" value="1"/>
</dbReference>
<proteinExistence type="inferred from homology"/>
<dbReference type="InterPro" id="IPR020056">
    <property type="entry name" value="Rbsml_bL25/Gln-tRNA_synth_N"/>
</dbReference>
<dbReference type="EMBL" id="BAAFSF010000001">
    <property type="protein sequence ID" value="GAB1251373.1"/>
    <property type="molecule type" value="Genomic_DNA"/>
</dbReference>
<keyword evidence="2 5" id="KW-0694">RNA-binding</keyword>
<reference evidence="8 9" key="1">
    <citation type="journal article" date="2025" name="Int. J. Syst. Evol. Microbiol.">
        <title>Desulfovibrio falkowii sp. nov., Porphyromonas miyakawae sp. nov., Mediterraneibacter flintii sp. nov. and Owariibacterium komagatae gen. nov., sp. nov., isolated from human faeces.</title>
        <authorList>
            <person name="Hamaguchi T."/>
            <person name="Ohara M."/>
            <person name="Hisatomi A."/>
            <person name="Sekiguchi K."/>
            <person name="Takeda J.I."/>
            <person name="Ueyama J."/>
            <person name="Ito M."/>
            <person name="Nishiwaki H."/>
            <person name="Ogi T."/>
            <person name="Hirayama M."/>
            <person name="Ohkuma M."/>
            <person name="Sakamoto M."/>
            <person name="Ohno K."/>
        </authorList>
    </citation>
    <scope>NUCLEOTIDE SEQUENCE [LARGE SCALE GENOMIC DNA]</scope>
    <source>
        <strain evidence="8 9">13CB11C</strain>
    </source>
</reference>
<name>A0ABQ0E0Z2_9PORP</name>
<dbReference type="Proteomes" id="UP001628220">
    <property type="component" value="Unassembled WGS sequence"/>
</dbReference>
<comment type="similarity">
    <text evidence="5">Belongs to the bacterial ribosomal protein bL25 family. CTC subfamily.</text>
</comment>
<dbReference type="HAMAP" id="MF_01334">
    <property type="entry name" value="Ribosomal_bL25_CTC"/>
    <property type="match status" value="1"/>
</dbReference>
<dbReference type="PANTHER" id="PTHR33284">
    <property type="entry name" value="RIBOSOMAL PROTEIN L25/GLN-TRNA SYNTHETASE, ANTI-CODON-BINDING DOMAIN-CONTAINING PROTEIN"/>
    <property type="match status" value="1"/>
</dbReference>
<evidence type="ECO:0000259" key="6">
    <source>
        <dbReference type="Pfam" id="PF01386"/>
    </source>
</evidence>
<dbReference type="RefSeq" id="WP_411915184.1">
    <property type="nucleotide sequence ID" value="NZ_BAAFSF010000001.1"/>
</dbReference>
<gene>
    <name evidence="5" type="primary">rplY</name>
    <name evidence="5" type="synonym">ctc</name>
    <name evidence="8" type="ORF">Tsumi_04770</name>
</gene>
<evidence type="ECO:0000259" key="7">
    <source>
        <dbReference type="Pfam" id="PF14693"/>
    </source>
</evidence>
<comment type="caution">
    <text evidence="8">The sequence shown here is derived from an EMBL/GenBank/DDBJ whole genome shotgun (WGS) entry which is preliminary data.</text>
</comment>
<keyword evidence="1 5" id="KW-0699">rRNA-binding</keyword>
<dbReference type="InterPro" id="IPR020057">
    <property type="entry name" value="Ribosomal_bL25_b-dom"/>
</dbReference>
<evidence type="ECO:0000256" key="2">
    <source>
        <dbReference type="ARBA" id="ARBA00022884"/>
    </source>
</evidence>
<evidence type="ECO:0000256" key="3">
    <source>
        <dbReference type="ARBA" id="ARBA00022980"/>
    </source>
</evidence>
<dbReference type="InterPro" id="IPR011035">
    <property type="entry name" value="Ribosomal_bL25/Gln-tRNA_synth"/>
</dbReference>
<dbReference type="Pfam" id="PF01386">
    <property type="entry name" value="Ribosomal_L25p"/>
    <property type="match status" value="1"/>
</dbReference>
<dbReference type="SUPFAM" id="SSF50715">
    <property type="entry name" value="Ribosomal protein L25-like"/>
    <property type="match status" value="1"/>
</dbReference>
<organism evidence="8 9">
    <name type="scientific">Porphyromonas miyakawae</name>
    <dbReference type="NCBI Taxonomy" id="3137470"/>
    <lineage>
        <taxon>Bacteria</taxon>
        <taxon>Pseudomonadati</taxon>
        <taxon>Bacteroidota</taxon>
        <taxon>Bacteroidia</taxon>
        <taxon>Bacteroidales</taxon>
        <taxon>Porphyromonadaceae</taxon>
        <taxon>Porphyromonas</taxon>
    </lineage>
</organism>
<keyword evidence="9" id="KW-1185">Reference proteome</keyword>
<keyword evidence="4 5" id="KW-0687">Ribonucleoprotein</keyword>
<feature type="domain" description="Large ribosomal subunit protein bL25 beta" evidence="7">
    <location>
        <begin position="99"/>
        <end position="177"/>
    </location>
</feature>
<keyword evidence="3 5" id="KW-0689">Ribosomal protein</keyword>
<dbReference type="PANTHER" id="PTHR33284:SF1">
    <property type="entry name" value="RIBOSOMAL PROTEIN L25_GLN-TRNA SYNTHETASE, ANTI-CODON-BINDING DOMAIN-CONTAINING PROTEIN"/>
    <property type="match status" value="1"/>
</dbReference>
<evidence type="ECO:0000256" key="5">
    <source>
        <dbReference type="HAMAP-Rule" id="MF_01334"/>
    </source>
</evidence>
<dbReference type="CDD" id="cd00495">
    <property type="entry name" value="Ribosomal_L25_TL5_CTC"/>
    <property type="match status" value="1"/>
</dbReference>
<evidence type="ECO:0000256" key="1">
    <source>
        <dbReference type="ARBA" id="ARBA00022730"/>
    </source>
</evidence>
<evidence type="ECO:0000313" key="9">
    <source>
        <dbReference type="Proteomes" id="UP001628220"/>
    </source>
</evidence>
<evidence type="ECO:0000256" key="4">
    <source>
        <dbReference type="ARBA" id="ARBA00023274"/>
    </source>
</evidence>
<sequence>MKRFQLKAEVRQDLGKKASKEYRQKGIVPVVLYGGSENHNLFVHEADIRNLIYTPDIFVVDLEVEGKVIPCVMREVQFHPVTDHVLHIDFLEVREDKPIVMAVPVVLEGHAAGVRAGGKLVRELRKLKVKATYNNIPEKLHIDVSNLELGKTIQVGELSFDNLELMNAKNAVVCAVRLTRAARGAQAAQ</sequence>
<dbReference type="NCBIfam" id="NF004132">
    <property type="entry name" value="PRK05618.2-2"/>
    <property type="match status" value="1"/>
</dbReference>
<comment type="subunit">
    <text evidence="5">Part of the 50S ribosomal subunit; part of the 5S rRNA/L5/L18/L25 subcomplex. Contacts the 5S rRNA. Binds to the 5S rRNA independently of L5 and L18.</text>
</comment>
<dbReference type="Gene3D" id="2.40.240.10">
    <property type="entry name" value="Ribosomal Protein L25, Chain P"/>
    <property type="match status" value="1"/>
</dbReference>
<comment type="function">
    <text evidence="5">This is one of the proteins that binds to the 5S RNA in the ribosome where it forms part of the central protuberance.</text>
</comment>
<dbReference type="InterPro" id="IPR001021">
    <property type="entry name" value="Ribosomal_bL25_long"/>
</dbReference>
<feature type="domain" description="Large ribosomal subunit protein bL25 L25" evidence="6">
    <location>
        <begin position="6"/>
        <end position="90"/>
    </location>
</feature>
<dbReference type="Pfam" id="PF14693">
    <property type="entry name" value="Ribosomal_TL5_C"/>
    <property type="match status" value="1"/>
</dbReference>